<protein>
    <submittedName>
        <fullName evidence="4">Cytochrome P450 139</fullName>
    </submittedName>
</protein>
<accession>A0A918LCG2</accession>
<dbReference type="AlphaFoldDB" id="A0A918LCG2"/>
<keyword evidence="3" id="KW-0408">Iron</keyword>
<dbReference type="GO" id="GO:0020037">
    <property type="term" value="F:heme binding"/>
    <property type="evidence" value="ECO:0007669"/>
    <property type="project" value="InterPro"/>
</dbReference>
<dbReference type="InterPro" id="IPR050121">
    <property type="entry name" value="Cytochrome_P450_monoxygenase"/>
</dbReference>
<keyword evidence="3" id="KW-0479">Metal-binding</keyword>
<dbReference type="Gene3D" id="1.10.630.10">
    <property type="entry name" value="Cytochrome P450"/>
    <property type="match status" value="1"/>
</dbReference>
<dbReference type="InterPro" id="IPR002397">
    <property type="entry name" value="Cyt_P450_B"/>
</dbReference>
<keyword evidence="3" id="KW-0503">Monooxygenase</keyword>
<dbReference type="GO" id="GO:0016705">
    <property type="term" value="F:oxidoreductase activity, acting on paired donors, with incorporation or reduction of molecular oxygen"/>
    <property type="evidence" value="ECO:0007669"/>
    <property type="project" value="InterPro"/>
</dbReference>
<name>A0A918LCG2_9PSEU</name>
<dbReference type="Pfam" id="PF00067">
    <property type="entry name" value="p450"/>
    <property type="match status" value="1"/>
</dbReference>
<dbReference type="PANTHER" id="PTHR24305">
    <property type="entry name" value="CYTOCHROME P450"/>
    <property type="match status" value="1"/>
</dbReference>
<keyword evidence="3" id="KW-0349">Heme</keyword>
<dbReference type="GO" id="GO:0004497">
    <property type="term" value="F:monooxygenase activity"/>
    <property type="evidence" value="ECO:0007669"/>
    <property type="project" value="UniProtKB-KW"/>
</dbReference>
<comment type="similarity">
    <text evidence="2 3">Belongs to the cytochrome P450 family.</text>
</comment>
<evidence type="ECO:0000256" key="3">
    <source>
        <dbReference type="RuleBase" id="RU000461"/>
    </source>
</evidence>
<sequence length="421" mass="45584">MNAVLQSLTALARFTTDPYRTMDRLYERNGPVSWVGAGPVRFALLLGPEATEFVIGNSELFSWRRAFAALEPLAGPGALVVNDGPRHRRLRRLVRPAFTADRLAGCADATRRHVAAVIDTWRPGDVVEVYGRLRSALRDATAECLFGPGALRRADGLNAHLQAIHEAIDAGPLVRSLQGRGLPSWRRALAARAVIRQWVAEESVRGRSGPDVLSALLDSRADGGLTQDEVCDQLVSFWAAGAETTAATVAWALHCALSDRAVWDGIVGEASAGDDPPYLDQVVRETLRLYPATAVAQRVAATGFAFAGHRFPAGTTLLFSPYHTHRIKALWTDALRFDPGRWDRARPRRHEYLPFGGGPHRCVGAGLATAMVKAALAEVARSADPWLVSRDATPTGLVGMRPKHGLTLLVRDVVRTGGVAR</sequence>
<dbReference type="GO" id="GO:0005506">
    <property type="term" value="F:iron ion binding"/>
    <property type="evidence" value="ECO:0007669"/>
    <property type="project" value="InterPro"/>
</dbReference>
<dbReference type="PRINTS" id="PR00385">
    <property type="entry name" value="P450"/>
</dbReference>
<dbReference type="PRINTS" id="PR00359">
    <property type="entry name" value="BP450"/>
</dbReference>
<proteinExistence type="inferred from homology"/>
<keyword evidence="3" id="KW-0560">Oxidoreductase</keyword>
<evidence type="ECO:0000256" key="2">
    <source>
        <dbReference type="ARBA" id="ARBA00010617"/>
    </source>
</evidence>
<evidence type="ECO:0000256" key="1">
    <source>
        <dbReference type="ARBA" id="ARBA00001971"/>
    </source>
</evidence>
<comment type="caution">
    <text evidence="4">The sequence shown here is derived from an EMBL/GenBank/DDBJ whole genome shotgun (WGS) entry which is preliminary data.</text>
</comment>
<dbReference type="InterPro" id="IPR017972">
    <property type="entry name" value="Cyt_P450_CS"/>
</dbReference>
<dbReference type="SUPFAM" id="SSF48264">
    <property type="entry name" value="Cytochrome P450"/>
    <property type="match status" value="1"/>
</dbReference>
<dbReference type="RefSeq" id="WP_189210437.1">
    <property type="nucleotide sequence ID" value="NZ_BMRB01000002.1"/>
</dbReference>
<reference evidence="4" key="2">
    <citation type="submission" date="2020-09" db="EMBL/GenBank/DDBJ databases">
        <authorList>
            <person name="Sun Q."/>
            <person name="Ohkuma M."/>
        </authorList>
    </citation>
    <scope>NUCLEOTIDE SEQUENCE</scope>
    <source>
        <strain evidence="4">JCM 3276</strain>
    </source>
</reference>
<keyword evidence="5" id="KW-1185">Reference proteome</keyword>
<evidence type="ECO:0000313" key="4">
    <source>
        <dbReference type="EMBL" id="GGS29379.1"/>
    </source>
</evidence>
<reference evidence="4" key="1">
    <citation type="journal article" date="2014" name="Int. J. Syst. Evol. Microbiol.">
        <title>Complete genome sequence of Corynebacterium casei LMG S-19264T (=DSM 44701T), isolated from a smear-ripened cheese.</title>
        <authorList>
            <consortium name="US DOE Joint Genome Institute (JGI-PGF)"/>
            <person name="Walter F."/>
            <person name="Albersmeier A."/>
            <person name="Kalinowski J."/>
            <person name="Ruckert C."/>
        </authorList>
    </citation>
    <scope>NUCLEOTIDE SEQUENCE</scope>
    <source>
        <strain evidence="4">JCM 3276</strain>
    </source>
</reference>
<dbReference type="InterPro" id="IPR036396">
    <property type="entry name" value="Cyt_P450_sf"/>
</dbReference>
<dbReference type="EMBL" id="BMRB01000002">
    <property type="protein sequence ID" value="GGS29379.1"/>
    <property type="molecule type" value="Genomic_DNA"/>
</dbReference>
<gene>
    <name evidence="4" type="primary">cyp139</name>
    <name evidence="4" type="ORF">GCM10010171_23330</name>
</gene>
<comment type="cofactor">
    <cofactor evidence="1">
        <name>heme</name>
        <dbReference type="ChEBI" id="CHEBI:30413"/>
    </cofactor>
</comment>
<dbReference type="PANTHER" id="PTHR24305:SF166">
    <property type="entry name" value="CYTOCHROME P450 12A4, MITOCHONDRIAL-RELATED"/>
    <property type="match status" value="1"/>
</dbReference>
<organism evidence="4 5">
    <name type="scientific">Actinokineospora fastidiosa</name>
    <dbReference type="NCBI Taxonomy" id="1816"/>
    <lineage>
        <taxon>Bacteria</taxon>
        <taxon>Bacillati</taxon>
        <taxon>Actinomycetota</taxon>
        <taxon>Actinomycetes</taxon>
        <taxon>Pseudonocardiales</taxon>
        <taxon>Pseudonocardiaceae</taxon>
        <taxon>Actinokineospora</taxon>
    </lineage>
</organism>
<dbReference type="PROSITE" id="PS00086">
    <property type="entry name" value="CYTOCHROME_P450"/>
    <property type="match status" value="1"/>
</dbReference>
<dbReference type="InterPro" id="IPR001128">
    <property type="entry name" value="Cyt_P450"/>
</dbReference>
<evidence type="ECO:0000313" key="5">
    <source>
        <dbReference type="Proteomes" id="UP000660680"/>
    </source>
</evidence>
<dbReference type="Proteomes" id="UP000660680">
    <property type="component" value="Unassembled WGS sequence"/>
</dbReference>